<evidence type="ECO:0000313" key="8">
    <source>
        <dbReference type="Proteomes" id="UP000219020"/>
    </source>
</evidence>
<dbReference type="Proteomes" id="UP000219020">
    <property type="component" value="Unassembled WGS sequence"/>
</dbReference>
<keyword evidence="5 6" id="KW-0233">DNA recombination</keyword>
<dbReference type="GO" id="GO:0006313">
    <property type="term" value="P:DNA transposition"/>
    <property type="evidence" value="ECO:0007669"/>
    <property type="project" value="UniProtKB-UniRule"/>
</dbReference>
<keyword evidence="8" id="KW-1185">Reference proteome</keyword>
<dbReference type="PANTHER" id="PTHR33217:SF9">
    <property type="entry name" value="MUTATOR FAMILY TRANSPOSASE"/>
    <property type="match status" value="1"/>
</dbReference>
<evidence type="ECO:0000256" key="1">
    <source>
        <dbReference type="ARBA" id="ARBA00002190"/>
    </source>
</evidence>
<comment type="similarity">
    <text evidence="2 6">Belongs to the transposase mutator family.</text>
</comment>
<evidence type="ECO:0000256" key="2">
    <source>
        <dbReference type="ARBA" id="ARBA00010961"/>
    </source>
</evidence>
<dbReference type="PANTHER" id="PTHR33217">
    <property type="entry name" value="TRANSPOSASE FOR INSERTION SEQUENCE ELEMENT IS1081"/>
    <property type="match status" value="1"/>
</dbReference>
<gene>
    <name evidence="7" type="ORF">BTN49_0736</name>
</gene>
<dbReference type="GO" id="GO:0004803">
    <property type="term" value="F:transposase activity"/>
    <property type="evidence" value="ECO:0007669"/>
    <property type="project" value="UniProtKB-UniRule"/>
</dbReference>
<evidence type="ECO:0000256" key="3">
    <source>
        <dbReference type="ARBA" id="ARBA00022578"/>
    </source>
</evidence>
<name>A0A2A5T6I0_9GAMM</name>
<dbReference type="InterPro" id="IPR001207">
    <property type="entry name" value="Transposase_mutator"/>
</dbReference>
<accession>A0A2A5T6I0</accession>
<comment type="function">
    <text evidence="1 6">Required for the transposition of the insertion element.</text>
</comment>
<evidence type="ECO:0000256" key="4">
    <source>
        <dbReference type="ARBA" id="ARBA00023125"/>
    </source>
</evidence>
<reference evidence="8" key="1">
    <citation type="submission" date="2017-04" db="EMBL/GenBank/DDBJ databases">
        <title>Genome evolution of the luminous symbionts of deep sea anglerfish.</title>
        <authorList>
            <person name="Hendry T.A."/>
        </authorList>
    </citation>
    <scope>NUCLEOTIDE SEQUENCE [LARGE SCALE GENOMIC DNA]</scope>
</reference>
<evidence type="ECO:0000313" key="7">
    <source>
        <dbReference type="EMBL" id="PCS23767.1"/>
    </source>
</evidence>
<protein>
    <recommendedName>
        <fullName evidence="6">Mutator family transposase</fullName>
    </recommendedName>
</protein>
<proteinExistence type="inferred from homology"/>
<keyword evidence="6" id="KW-0814">Transposable element</keyword>
<dbReference type="AlphaFoldDB" id="A0A2A5T6I0"/>
<organism evidence="7 8">
    <name type="scientific">Candidatus Enterovibrio escicola</name>
    <dbReference type="NCBI Taxonomy" id="1927127"/>
    <lineage>
        <taxon>Bacteria</taxon>
        <taxon>Pseudomonadati</taxon>
        <taxon>Pseudomonadota</taxon>
        <taxon>Gammaproteobacteria</taxon>
        <taxon>Vibrionales</taxon>
        <taxon>Vibrionaceae</taxon>
        <taxon>Enterovibrio</taxon>
    </lineage>
</organism>
<dbReference type="Pfam" id="PF00872">
    <property type="entry name" value="Transposase_mut"/>
    <property type="match status" value="1"/>
</dbReference>
<evidence type="ECO:0000256" key="5">
    <source>
        <dbReference type="ARBA" id="ARBA00023172"/>
    </source>
</evidence>
<sequence length="161" mass="18610">MDDKLFLLVVIGVDDAGRKEVFSVVDGAFGFWNAVAKYWPTSCHQRCWVHKTVNALNTATKSVQPKIKETLHDIWMAETQEEVQKAFGQFETRYGAKYPKAAECLTKDKVEIRAFYDFPSEHWTHIRTTNPIKSMFATVRLRMNNTKNCESQKTTLQLFVN</sequence>
<evidence type="ECO:0000256" key="6">
    <source>
        <dbReference type="RuleBase" id="RU365089"/>
    </source>
</evidence>
<keyword evidence="4 6" id="KW-0238">DNA-binding</keyword>
<dbReference type="EMBL" id="NBYY01000009">
    <property type="protein sequence ID" value="PCS23767.1"/>
    <property type="molecule type" value="Genomic_DNA"/>
</dbReference>
<dbReference type="GO" id="GO:0003677">
    <property type="term" value="F:DNA binding"/>
    <property type="evidence" value="ECO:0007669"/>
    <property type="project" value="UniProtKB-UniRule"/>
</dbReference>
<keyword evidence="3 6" id="KW-0815">Transposition</keyword>
<comment type="caution">
    <text evidence="7">The sequence shown here is derived from an EMBL/GenBank/DDBJ whole genome shotgun (WGS) entry which is preliminary data.</text>
</comment>